<organism evidence="1 2">
    <name type="scientific">Candidatus Roizmanbacteria bacterium CG10_big_fil_rev_8_21_14_0_10_45_7</name>
    <dbReference type="NCBI Taxonomy" id="1974854"/>
    <lineage>
        <taxon>Bacteria</taxon>
        <taxon>Candidatus Roizmaniibacteriota</taxon>
    </lineage>
</organism>
<dbReference type="Proteomes" id="UP000231569">
    <property type="component" value="Unassembled WGS sequence"/>
</dbReference>
<reference evidence="2" key="1">
    <citation type="submission" date="2017-09" db="EMBL/GenBank/DDBJ databases">
        <title>Depth-based differentiation of microbial function through sediment-hosted aquifers and enrichment of novel symbionts in the deep terrestrial subsurface.</title>
        <authorList>
            <person name="Probst A.J."/>
            <person name="Ladd B."/>
            <person name="Jarett J.K."/>
            <person name="Geller-Mcgrath D.E."/>
            <person name="Sieber C.M.K."/>
            <person name="Emerson J.B."/>
            <person name="Anantharaman K."/>
            <person name="Thomas B.C."/>
            <person name="Malmstrom R."/>
            <person name="Stieglmeier M."/>
            <person name="Klingl A."/>
            <person name="Woyke T."/>
            <person name="Ryan C.M."/>
            <person name="Banfield J.F."/>
        </authorList>
    </citation>
    <scope>NUCLEOTIDE SEQUENCE [LARGE SCALE GENOMIC DNA]</scope>
</reference>
<dbReference type="EMBL" id="PFEE01000001">
    <property type="protein sequence ID" value="PJE64033.1"/>
    <property type="molecule type" value="Genomic_DNA"/>
</dbReference>
<gene>
    <name evidence="1" type="ORF">COU89_00025</name>
</gene>
<name>A0A2M8KVY1_9BACT</name>
<protein>
    <submittedName>
        <fullName evidence="1">Uncharacterized protein</fullName>
    </submittedName>
</protein>
<evidence type="ECO:0000313" key="2">
    <source>
        <dbReference type="Proteomes" id="UP000231569"/>
    </source>
</evidence>
<comment type="caution">
    <text evidence="1">The sequence shown here is derived from an EMBL/GenBank/DDBJ whole genome shotgun (WGS) entry which is preliminary data.</text>
</comment>
<sequence length="224" mass="26202">MALFAKHTQALTLRRLGKSYNEIKQQLNVSKSTLSLWLRNYPLSEERLYQLRTAQRKIEKYRATMLLKREKRLASYYKKQKQLLLPLSERECLLAGIFLYWGEGNKVSSHVVSVSNTDPNVLKFTLLWMTKSLRIPKKDIKVRLHLYKDMDINKETSFWVKKLNISRSNFGNPYIKTTKTTEVIHRGFGHGTCTLNTCHTILKEKILMTIKAIGHYANPNEVEK</sequence>
<evidence type="ECO:0000313" key="1">
    <source>
        <dbReference type="EMBL" id="PJE64033.1"/>
    </source>
</evidence>
<proteinExistence type="predicted"/>
<accession>A0A2M8KVY1</accession>
<dbReference type="AlphaFoldDB" id="A0A2M8KVY1"/>